<dbReference type="AlphaFoldDB" id="A0A916XD38"/>
<reference evidence="1" key="2">
    <citation type="submission" date="2020-09" db="EMBL/GenBank/DDBJ databases">
        <authorList>
            <person name="Sun Q."/>
            <person name="Zhou Y."/>
        </authorList>
    </citation>
    <scope>NUCLEOTIDE SEQUENCE</scope>
    <source>
        <strain evidence="1">CGMCC 1.10998</strain>
    </source>
</reference>
<name>A0A916XD38_9BURK</name>
<dbReference type="EMBL" id="BMED01000001">
    <property type="protein sequence ID" value="GGC62853.1"/>
    <property type="molecule type" value="Genomic_DNA"/>
</dbReference>
<evidence type="ECO:0000313" key="1">
    <source>
        <dbReference type="EMBL" id="GGC62853.1"/>
    </source>
</evidence>
<gene>
    <name evidence="1" type="ORF">GCM10011396_07310</name>
</gene>
<protein>
    <submittedName>
        <fullName evidence="1">Uncharacterized protein</fullName>
    </submittedName>
</protein>
<proteinExistence type="predicted"/>
<dbReference type="Proteomes" id="UP000637423">
    <property type="component" value="Unassembled WGS sequence"/>
</dbReference>
<accession>A0A916XD38</accession>
<evidence type="ECO:0000313" key="2">
    <source>
        <dbReference type="Proteomes" id="UP000637423"/>
    </source>
</evidence>
<comment type="caution">
    <text evidence="1">The sequence shown here is derived from an EMBL/GenBank/DDBJ whole genome shotgun (WGS) entry which is preliminary data.</text>
</comment>
<reference evidence="1" key="1">
    <citation type="journal article" date="2014" name="Int. J. Syst. Evol. Microbiol.">
        <title>Complete genome sequence of Corynebacterium casei LMG S-19264T (=DSM 44701T), isolated from a smear-ripened cheese.</title>
        <authorList>
            <consortium name="US DOE Joint Genome Institute (JGI-PGF)"/>
            <person name="Walter F."/>
            <person name="Albersmeier A."/>
            <person name="Kalinowski J."/>
            <person name="Ruckert C."/>
        </authorList>
    </citation>
    <scope>NUCLEOTIDE SEQUENCE</scope>
    <source>
        <strain evidence="1">CGMCC 1.10998</strain>
    </source>
</reference>
<organism evidence="1 2">
    <name type="scientific">Undibacterium terreum</name>
    <dbReference type="NCBI Taxonomy" id="1224302"/>
    <lineage>
        <taxon>Bacteria</taxon>
        <taxon>Pseudomonadati</taxon>
        <taxon>Pseudomonadota</taxon>
        <taxon>Betaproteobacteria</taxon>
        <taxon>Burkholderiales</taxon>
        <taxon>Oxalobacteraceae</taxon>
        <taxon>Undibacterium</taxon>
    </lineage>
</organism>
<keyword evidence="2" id="KW-1185">Reference proteome</keyword>
<sequence>MFMDTTQEKPEQILNEARAAFKIKDYPLSLEHYEWFFDHSLDEPYVGYASVRLSYCLLEWIKLGEVFDPARISLERRRLESIADLERTRQPVKFHEFVAICELTGARNLAVGQFLHYHQSDKALAKLIFGFIKSKLIEQEQWEVCGDYIDDPDREYAIALQVYDGSHRLAQKDPSLGEDFVQVYKNRYLSEASGLIAVLTHNRRFDEAQRICERANQDMRERGLTEFLSVYPEDFED</sequence>